<evidence type="ECO:0000313" key="3">
    <source>
        <dbReference type="Proteomes" id="UP001608902"/>
    </source>
</evidence>
<feature type="compositionally biased region" description="Basic and acidic residues" evidence="1">
    <location>
        <begin position="49"/>
        <end position="60"/>
    </location>
</feature>
<proteinExistence type="predicted"/>
<evidence type="ECO:0000313" key="2">
    <source>
        <dbReference type="EMBL" id="MFH4983197.1"/>
    </source>
</evidence>
<reference evidence="2 3" key="1">
    <citation type="submission" date="2024-08" db="EMBL/GenBank/DDBJ databases">
        <title>Gnathostoma spinigerum genome.</title>
        <authorList>
            <person name="Gonzalez-Bertolin B."/>
            <person name="Monzon S."/>
            <person name="Zaballos A."/>
            <person name="Jimenez P."/>
            <person name="Dekumyoy P."/>
            <person name="Varona S."/>
            <person name="Cuesta I."/>
            <person name="Sumanam S."/>
            <person name="Adisakwattana P."/>
            <person name="Gasser R.B."/>
            <person name="Hernandez-Gonzalez A."/>
            <person name="Young N.D."/>
            <person name="Perteguer M.J."/>
        </authorList>
    </citation>
    <scope>NUCLEOTIDE SEQUENCE [LARGE SCALE GENOMIC DNA]</scope>
    <source>
        <strain evidence="2">AL3</strain>
        <tissue evidence="2">Liver</tissue>
    </source>
</reference>
<dbReference type="Proteomes" id="UP001608902">
    <property type="component" value="Unassembled WGS sequence"/>
</dbReference>
<evidence type="ECO:0000256" key="1">
    <source>
        <dbReference type="SAM" id="MobiDB-lite"/>
    </source>
</evidence>
<gene>
    <name evidence="2" type="ORF">AB6A40_009906</name>
</gene>
<sequence length="95" mass="10637">MPPKRSKPFPPPESNKRARKNDEEEMGTFESELASLASCGSELSSQSSEDSRDPEAEAKWPRPPLKDGYGVSSDVNIAFQMIDIDHFIDIFCGFR</sequence>
<keyword evidence="3" id="KW-1185">Reference proteome</keyword>
<accession>A0ABD6F1P8</accession>
<protein>
    <submittedName>
        <fullName evidence="2">Uncharacterized protein</fullName>
    </submittedName>
</protein>
<name>A0ABD6F1P8_9BILA</name>
<dbReference type="EMBL" id="JBGFUD010011404">
    <property type="protein sequence ID" value="MFH4983197.1"/>
    <property type="molecule type" value="Genomic_DNA"/>
</dbReference>
<organism evidence="2 3">
    <name type="scientific">Gnathostoma spinigerum</name>
    <dbReference type="NCBI Taxonomy" id="75299"/>
    <lineage>
        <taxon>Eukaryota</taxon>
        <taxon>Metazoa</taxon>
        <taxon>Ecdysozoa</taxon>
        <taxon>Nematoda</taxon>
        <taxon>Chromadorea</taxon>
        <taxon>Rhabditida</taxon>
        <taxon>Spirurina</taxon>
        <taxon>Gnathostomatomorpha</taxon>
        <taxon>Gnathostomatoidea</taxon>
        <taxon>Gnathostomatidae</taxon>
        <taxon>Gnathostoma</taxon>
    </lineage>
</organism>
<feature type="compositionally biased region" description="Low complexity" evidence="1">
    <location>
        <begin position="30"/>
        <end position="48"/>
    </location>
</feature>
<feature type="region of interest" description="Disordered" evidence="1">
    <location>
        <begin position="1"/>
        <end position="69"/>
    </location>
</feature>
<dbReference type="AlphaFoldDB" id="A0ABD6F1P8"/>
<comment type="caution">
    <text evidence="2">The sequence shown here is derived from an EMBL/GenBank/DDBJ whole genome shotgun (WGS) entry which is preliminary data.</text>
</comment>